<keyword evidence="2" id="KW-1185">Reference proteome</keyword>
<evidence type="ECO:0000313" key="1">
    <source>
        <dbReference type="EMBL" id="KIN11320.1"/>
    </source>
</evidence>
<proteinExistence type="predicted"/>
<gene>
    <name evidence="1" type="ORF">SU60_08230</name>
</gene>
<dbReference type="RefSeq" id="WP_041155098.1">
    <property type="nucleotide sequence ID" value="NZ_CBCRVP010000054.1"/>
</dbReference>
<reference evidence="1 2" key="1">
    <citation type="submission" date="2015-01" db="EMBL/GenBank/DDBJ databases">
        <title>Draft genome of Vibrio mytili type strain CAIM 528.</title>
        <authorList>
            <person name="Gonzalez-Castillo A."/>
            <person name="Gomez-Gil B."/>
            <person name="Enciso-Ibarra J."/>
        </authorList>
    </citation>
    <scope>NUCLEOTIDE SEQUENCE [LARGE SCALE GENOMIC DNA]</scope>
    <source>
        <strain evidence="1 2">CAIM 528</strain>
    </source>
</reference>
<evidence type="ECO:0000313" key="2">
    <source>
        <dbReference type="Proteomes" id="UP000031977"/>
    </source>
</evidence>
<protein>
    <submittedName>
        <fullName evidence="1">Uncharacterized protein</fullName>
    </submittedName>
</protein>
<name>A0A0C3I8K5_9VIBR</name>
<dbReference type="AlphaFoldDB" id="A0A0C3I8K5"/>
<dbReference type="Proteomes" id="UP000031977">
    <property type="component" value="Unassembled WGS sequence"/>
</dbReference>
<comment type="caution">
    <text evidence="1">The sequence shown here is derived from an EMBL/GenBank/DDBJ whole genome shotgun (WGS) entry which is preliminary data.</text>
</comment>
<dbReference type="OrthoDB" id="5880639at2"/>
<accession>A0A0C3I8K5</accession>
<organism evidence="1 2">
    <name type="scientific">Vibrio mytili</name>
    <dbReference type="NCBI Taxonomy" id="50718"/>
    <lineage>
        <taxon>Bacteria</taxon>
        <taxon>Pseudomonadati</taxon>
        <taxon>Pseudomonadota</taxon>
        <taxon>Gammaproteobacteria</taxon>
        <taxon>Vibrionales</taxon>
        <taxon>Vibrionaceae</taxon>
        <taxon>Vibrio</taxon>
    </lineage>
</organism>
<dbReference type="STRING" id="50718.SU60_08230"/>
<sequence>MNKVFYDMMPDFTVSVYVYGEWDLFRSYGSLVQWCDGEFIDYELVDITDTTKAERMAIMEGYV</sequence>
<dbReference type="EMBL" id="JXOK01000025">
    <property type="protein sequence ID" value="KIN11320.1"/>
    <property type="molecule type" value="Genomic_DNA"/>
</dbReference>